<feature type="region of interest" description="Disordered" evidence="4">
    <location>
        <begin position="360"/>
        <end position="397"/>
    </location>
</feature>
<accession>A0A4Y7NP77</accession>
<dbReference type="Pfam" id="PF00687">
    <property type="entry name" value="Ribosomal_L1"/>
    <property type="match status" value="1"/>
</dbReference>
<dbReference type="InterPro" id="IPR016095">
    <property type="entry name" value="Ribosomal_uL1_3-a/b-sand"/>
</dbReference>
<comment type="similarity">
    <text evidence="1">Belongs to the universal ribosomal protein uL1 family.</text>
</comment>
<dbReference type="GO" id="GO:0005840">
    <property type="term" value="C:ribosome"/>
    <property type="evidence" value="ECO:0007669"/>
    <property type="project" value="UniProtKB-KW"/>
</dbReference>
<reference evidence="5" key="1">
    <citation type="submission" date="2018-08" db="EMBL/GenBank/DDBJ databases">
        <authorList>
            <person name="Cornetti L."/>
        </authorList>
    </citation>
    <scope>NUCLEOTIDE SEQUENCE</scope>
    <source>
        <strain evidence="5">OM-SAIQ-clone2</strain>
    </source>
</reference>
<dbReference type="PANTHER" id="PTHR36427:SF3">
    <property type="entry name" value="LARGE RIBOSOMAL SUBUNIT PROTEIN UL1M"/>
    <property type="match status" value="1"/>
</dbReference>
<dbReference type="InterPro" id="IPR023674">
    <property type="entry name" value="Ribosomal_uL1-like"/>
</dbReference>
<keyword evidence="2" id="KW-0689">Ribosomal protein</keyword>
<gene>
    <name evidence="5" type="primary">EOG090X089S</name>
</gene>
<dbReference type="Gene3D" id="3.30.190.20">
    <property type="match status" value="1"/>
</dbReference>
<dbReference type="Gene3D" id="3.40.50.790">
    <property type="match status" value="1"/>
</dbReference>
<dbReference type="AlphaFoldDB" id="A0A4Y7NP77"/>
<evidence type="ECO:0000256" key="2">
    <source>
        <dbReference type="ARBA" id="ARBA00022980"/>
    </source>
</evidence>
<name>A0A4Y7NP77_9CRUS</name>
<evidence type="ECO:0000256" key="1">
    <source>
        <dbReference type="ARBA" id="ARBA00010531"/>
    </source>
</evidence>
<dbReference type="SUPFAM" id="SSF56808">
    <property type="entry name" value="Ribosomal protein L1"/>
    <property type="match status" value="1"/>
</dbReference>
<evidence type="ECO:0000256" key="3">
    <source>
        <dbReference type="ARBA" id="ARBA00023274"/>
    </source>
</evidence>
<dbReference type="EMBL" id="LR024695">
    <property type="protein sequence ID" value="SVE94314.1"/>
    <property type="molecule type" value="mRNA"/>
</dbReference>
<dbReference type="PANTHER" id="PTHR36427">
    <property type="entry name" value="54S RIBOSOMAL PROTEIN L1, MITOCHONDRIAL"/>
    <property type="match status" value="1"/>
</dbReference>
<evidence type="ECO:0000313" key="5">
    <source>
        <dbReference type="EMBL" id="SVE94314.1"/>
    </source>
</evidence>
<protein>
    <submittedName>
        <fullName evidence="5">EOG090X089S</fullName>
    </submittedName>
</protein>
<sequence length="397" mass="44889">MASRDYDHLFKLLIIGDSALRNLAQTGNVYIGCRSLVQQQQRLVCGLTAFTSSLLIARPPLINQQRYAARKGTRERKGKAKVKAEVAKKEEFVPYKVKLAKLHVPEGPRRITEKNKPEVIDDVYVVKHFMTRPVSLADAVQFHRETNDPTCYNSPNALITMKVELDMKLEKKNRYLDNFSRILLLPHRFEYQPIRKVMAFCKTQETQDEAVQGGADAVGGADLIKRVQSGEVALSDYDYFVAHTNMMAEVLPLRGLIKRKLPNIRNGSMGVDLRKMIELFAKGLEFSSTKDAYELDYGLVEVPFGRLTMTMEELEANFSVILKDIETCRGRASGAFITRCYVLSPPSPEYFVVKTEAYVGKKADDSSSSSSSDEESDDESEKMEEDEESRSRGRISK</sequence>
<dbReference type="InterPro" id="IPR028364">
    <property type="entry name" value="Ribosomal_uL1/biogenesis"/>
</dbReference>
<dbReference type="GO" id="GO:1990904">
    <property type="term" value="C:ribonucleoprotein complex"/>
    <property type="evidence" value="ECO:0007669"/>
    <property type="project" value="UniProtKB-KW"/>
</dbReference>
<feature type="compositionally biased region" description="Acidic residues" evidence="4">
    <location>
        <begin position="372"/>
        <end position="388"/>
    </location>
</feature>
<keyword evidence="3" id="KW-0687">Ribonucleoprotein</keyword>
<organism evidence="5">
    <name type="scientific">Simocephalus serrulatus</name>
    <dbReference type="NCBI Taxonomy" id="117539"/>
    <lineage>
        <taxon>Eukaryota</taxon>
        <taxon>Metazoa</taxon>
        <taxon>Ecdysozoa</taxon>
        <taxon>Arthropoda</taxon>
        <taxon>Crustacea</taxon>
        <taxon>Branchiopoda</taxon>
        <taxon>Diplostraca</taxon>
        <taxon>Cladocera</taxon>
        <taxon>Anomopoda</taxon>
        <taxon>Daphniidae</taxon>
        <taxon>Simocephalus</taxon>
    </lineage>
</organism>
<evidence type="ECO:0000256" key="4">
    <source>
        <dbReference type="SAM" id="MobiDB-lite"/>
    </source>
</evidence>
<proteinExistence type="evidence at transcript level"/>